<organism evidence="1 2">
    <name type="scientific">Ascoidea rubescens DSM 1968</name>
    <dbReference type="NCBI Taxonomy" id="1344418"/>
    <lineage>
        <taxon>Eukaryota</taxon>
        <taxon>Fungi</taxon>
        <taxon>Dikarya</taxon>
        <taxon>Ascomycota</taxon>
        <taxon>Saccharomycotina</taxon>
        <taxon>Saccharomycetes</taxon>
        <taxon>Ascoideaceae</taxon>
        <taxon>Ascoidea</taxon>
    </lineage>
</organism>
<name>A0A1D2VHE4_9ASCO</name>
<evidence type="ECO:0000313" key="1">
    <source>
        <dbReference type="EMBL" id="ODV61012.1"/>
    </source>
</evidence>
<accession>A0A1D2VHE4</accession>
<sequence length="145" mass="16967">MANIKDAEFILPDDFEDACSSRAPVFTSHDPMLILIRDFDLQVDTFPEIIITEEIQSQITNADILVALIFMEGKHERFIHYIECDPKSFDIHPQDYKLRNVRVEYQIKTSKTRDFVLPGTYYFVFTTSLKYGPKRLYSEAFQVSN</sequence>
<proteinExistence type="predicted"/>
<gene>
    <name evidence="1" type="ORF">ASCRUDRAFT_70247</name>
</gene>
<dbReference type="Proteomes" id="UP000095038">
    <property type="component" value="Unassembled WGS sequence"/>
</dbReference>
<keyword evidence="2" id="KW-1185">Reference proteome</keyword>
<dbReference type="AlphaFoldDB" id="A0A1D2VHE4"/>
<dbReference type="RefSeq" id="XP_020047319.1">
    <property type="nucleotide sequence ID" value="XM_020191764.1"/>
</dbReference>
<evidence type="ECO:0000313" key="2">
    <source>
        <dbReference type="Proteomes" id="UP000095038"/>
    </source>
</evidence>
<dbReference type="EMBL" id="KV454480">
    <property type="protein sequence ID" value="ODV61012.1"/>
    <property type="molecule type" value="Genomic_DNA"/>
</dbReference>
<dbReference type="GeneID" id="30965400"/>
<protein>
    <submittedName>
        <fullName evidence="1">Uncharacterized protein</fullName>
    </submittedName>
</protein>
<dbReference type="InParanoid" id="A0A1D2VHE4"/>
<reference evidence="2" key="1">
    <citation type="submission" date="2016-05" db="EMBL/GenBank/DDBJ databases">
        <title>Comparative genomics of biotechnologically important yeasts.</title>
        <authorList>
            <consortium name="DOE Joint Genome Institute"/>
            <person name="Riley R."/>
            <person name="Haridas S."/>
            <person name="Wolfe K.H."/>
            <person name="Lopes M.R."/>
            <person name="Hittinger C.T."/>
            <person name="Goker M."/>
            <person name="Salamov A."/>
            <person name="Wisecaver J."/>
            <person name="Long T.M."/>
            <person name="Aerts A.L."/>
            <person name="Barry K."/>
            <person name="Choi C."/>
            <person name="Clum A."/>
            <person name="Coughlan A.Y."/>
            <person name="Deshpande S."/>
            <person name="Douglass A.P."/>
            <person name="Hanson S.J."/>
            <person name="Klenk H.-P."/>
            <person name="Labutti K."/>
            <person name="Lapidus A."/>
            <person name="Lindquist E."/>
            <person name="Lipzen A."/>
            <person name="Meier-Kolthoff J.P."/>
            <person name="Ohm R.A."/>
            <person name="Otillar R.P."/>
            <person name="Pangilinan J."/>
            <person name="Peng Y."/>
            <person name="Rokas A."/>
            <person name="Rosa C.A."/>
            <person name="Scheuner C."/>
            <person name="Sibirny A.A."/>
            <person name="Slot J.C."/>
            <person name="Stielow J.B."/>
            <person name="Sun H."/>
            <person name="Kurtzman C.P."/>
            <person name="Blackwell M."/>
            <person name="Grigoriev I.V."/>
            <person name="Jeffries T.W."/>
        </authorList>
    </citation>
    <scope>NUCLEOTIDE SEQUENCE [LARGE SCALE GENOMIC DNA]</scope>
    <source>
        <strain evidence="2">DSM 1968</strain>
    </source>
</reference>